<dbReference type="GeneID" id="40088478"/>
<dbReference type="Proteomes" id="UP000223025">
    <property type="component" value="Segment"/>
</dbReference>
<keyword evidence="3" id="KW-1185">Reference proteome</keyword>
<keyword evidence="1" id="KW-0175">Coiled coil</keyword>
<dbReference type="RefSeq" id="YP_009612140.1">
    <property type="nucleotide sequence ID" value="NC_042013.1"/>
</dbReference>
<dbReference type="KEGG" id="vg:40088478"/>
<evidence type="ECO:0000256" key="1">
    <source>
        <dbReference type="SAM" id="Coils"/>
    </source>
</evidence>
<feature type="coiled-coil region" evidence="1">
    <location>
        <begin position="41"/>
        <end position="68"/>
    </location>
</feature>
<reference evidence="2 3" key="1">
    <citation type="submission" date="2017-06" db="EMBL/GenBank/DDBJ databases">
        <authorList>
            <person name="Kim H.J."/>
            <person name="Triplett B.A."/>
        </authorList>
    </citation>
    <scope>NUCLEOTIDE SEQUENCE [LARGE SCALE GENOMIC DNA]</scope>
</reference>
<feature type="coiled-coil region" evidence="1">
    <location>
        <begin position="177"/>
        <end position="204"/>
    </location>
</feature>
<organism evidence="2 3">
    <name type="scientific">Agrobacterium phage Atu_ph07</name>
    <dbReference type="NCBI Taxonomy" id="2024264"/>
    <lineage>
        <taxon>Viruses</taxon>
        <taxon>Duplodnaviria</taxon>
        <taxon>Heunggongvirae</taxon>
        <taxon>Uroviricota</taxon>
        <taxon>Caudoviricetes</taxon>
        <taxon>Polybotosvirus</taxon>
        <taxon>Polybotosvirus Atuph07</taxon>
    </lineage>
</organism>
<proteinExistence type="predicted"/>
<dbReference type="EMBL" id="MF403008">
    <property type="protein sequence ID" value="AUZ95234.1"/>
    <property type="molecule type" value="Genomic_DNA"/>
</dbReference>
<evidence type="ECO:0000313" key="2">
    <source>
        <dbReference type="EMBL" id="AUZ95234.1"/>
    </source>
</evidence>
<sequence length="283" mass="31658">MPYQGSKSSEDITYSSEEKKGVITKVIARITGITSGRYTKLGRNLKKIEQLEKEIKVLKAEVKTDTKELIQDLFNADDIARTRVVETVGFLFELTKDPAVTVSVKYQKVLEEMEKHLTPELIVVLESIKTKFTTPASPKSPALSYVDKGGMNEASNGIVDKIKSFFSRFLKTTERWAVSYDNKLDALKAEISTVQEEFSEIKEDAIEYANAIVEKAVADAASVYASKVNESNAFDATVNHYIAEISHKTALSFEPWKRKLVEHVVKAELKKSGLVEKAVDNKL</sequence>
<protein>
    <submittedName>
        <fullName evidence="2">Uncharacterized protein</fullName>
    </submittedName>
</protein>
<accession>A0A2L0V0B0</accession>
<name>A0A2L0V0B0_9CAUD</name>
<evidence type="ECO:0000313" key="3">
    <source>
        <dbReference type="Proteomes" id="UP000223025"/>
    </source>
</evidence>